<proteinExistence type="predicted"/>
<reference evidence="1 2" key="1">
    <citation type="submission" date="2024-06" db="EMBL/GenBank/DDBJ databases">
        <title>Genome sequencing of Agrobacterium spp. from tobacco in Serbia.</title>
        <authorList>
            <person name="Ilicic R.J."/>
            <person name="Studholme D.J."/>
            <person name="Jelusic A."/>
            <person name="Barac G."/>
            <person name="Bagi F."/>
            <person name="Popovic Milovanovic T."/>
        </authorList>
    </citation>
    <scope>NUCLEOTIDE SEQUENCE [LARGE SCALE GENOMIC DNA]</scope>
    <source>
        <strain evidence="1 2">DA1</strain>
    </source>
</reference>
<organism evidence="1 2">
    <name type="scientific">Agrobacterium radiobacter</name>
    <dbReference type="NCBI Taxonomy" id="362"/>
    <lineage>
        <taxon>Bacteria</taxon>
        <taxon>Pseudomonadati</taxon>
        <taxon>Pseudomonadota</taxon>
        <taxon>Alphaproteobacteria</taxon>
        <taxon>Hyphomicrobiales</taxon>
        <taxon>Rhizobiaceae</taxon>
        <taxon>Rhizobium/Agrobacterium group</taxon>
        <taxon>Agrobacterium</taxon>
        <taxon>Agrobacterium tumefaciens complex</taxon>
    </lineage>
</organism>
<dbReference type="AlphaFoldDB" id="A0ABD5LNH1"/>
<dbReference type="GeneID" id="92925927"/>
<accession>A0ABD5LNH1</accession>
<dbReference type="RefSeq" id="WP_150964285.1">
    <property type="nucleotide sequence ID" value="NZ_JAAQPQ010000005.1"/>
</dbReference>
<sequence length="103" mass="12228">MKNMQRVLRDYDAPKQTVRQLPAKAFATFCFLELSGKKETLRRGGFEWCRPCRAARRDGRRERSVRDMNTGKDERFHGYREYFQGPLLLLFAIPCWRIGEGRL</sequence>
<name>A0ABD5LNH1_AGRRD</name>
<comment type="caution">
    <text evidence="1">The sequence shown here is derived from an EMBL/GenBank/DDBJ whole genome shotgun (WGS) entry which is preliminary data.</text>
</comment>
<evidence type="ECO:0000313" key="1">
    <source>
        <dbReference type="EMBL" id="MES4991751.1"/>
    </source>
</evidence>
<gene>
    <name evidence="1" type="ORF">ABVB70_15550</name>
</gene>
<protein>
    <submittedName>
        <fullName evidence="1">Uncharacterized protein</fullName>
    </submittedName>
</protein>
<dbReference type="Proteomes" id="UP001438189">
    <property type="component" value="Unassembled WGS sequence"/>
</dbReference>
<dbReference type="EMBL" id="JBETME010000005">
    <property type="protein sequence ID" value="MES4991751.1"/>
    <property type="molecule type" value="Genomic_DNA"/>
</dbReference>
<evidence type="ECO:0000313" key="2">
    <source>
        <dbReference type="Proteomes" id="UP001438189"/>
    </source>
</evidence>